<evidence type="ECO:0000256" key="3">
    <source>
        <dbReference type="ARBA" id="ARBA00022448"/>
    </source>
</evidence>
<feature type="transmembrane region" description="Helical" evidence="9">
    <location>
        <begin position="20"/>
        <end position="41"/>
    </location>
</feature>
<dbReference type="Pfam" id="PF16916">
    <property type="entry name" value="ZT_dimer"/>
    <property type="match status" value="1"/>
</dbReference>
<dbReference type="EMBL" id="DRQG01000106">
    <property type="protein sequence ID" value="HGY56268.1"/>
    <property type="molecule type" value="Genomic_DNA"/>
</dbReference>
<dbReference type="AlphaFoldDB" id="A0A7V4WVV8"/>
<protein>
    <submittedName>
        <fullName evidence="12">Cation transporter</fullName>
    </submittedName>
</protein>
<comment type="similarity">
    <text evidence="2">Belongs to the cation diffusion facilitator (CDF) transporter (TC 2.A.4) family. SLC30A subfamily.</text>
</comment>
<name>A0A7V4WVV8_CALAY</name>
<evidence type="ECO:0000256" key="9">
    <source>
        <dbReference type="SAM" id="Phobius"/>
    </source>
</evidence>
<dbReference type="GO" id="GO:0005385">
    <property type="term" value="F:zinc ion transmembrane transporter activity"/>
    <property type="evidence" value="ECO:0007669"/>
    <property type="project" value="TreeGrafter"/>
</dbReference>
<feature type="transmembrane region" description="Helical" evidence="9">
    <location>
        <begin position="122"/>
        <end position="143"/>
    </location>
</feature>
<feature type="transmembrane region" description="Helical" evidence="9">
    <location>
        <begin position="91"/>
        <end position="110"/>
    </location>
</feature>
<dbReference type="SUPFAM" id="SSF160240">
    <property type="entry name" value="Cation efflux protein cytoplasmic domain-like"/>
    <property type="match status" value="1"/>
</dbReference>
<evidence type="ECO:0000259" key="11">
    <source>
        <dbReference type="Pfam" id="PF16916"/>
    </source>
</evidence>
<dbReference type="GO" id="GO:0005886">
    <property type="term" value="C:plasma membrane"/>
    <property type="evidence" value="ECO:0007669"/>
    <property type="project" value="TreeGrafter"/>
</dbReference>
<comment type="subcellular location">
    <subcellularLocation>
        <location evidence="1">Membrane</location>
        <topology evidence="1">Multi-pass membrane protein</topology>
    </subcellularLocation>
</comment>
<reference evidence="12" key="1">
    <citation type="journal article" date="2020" name="mSystems">
        <title>Genome- and Community-Level Interaction Insights into Carbon Utilization and Element Cycling Functions of Hydrothermarchaeota in Hydrothermal Sediment.</title>
        <authorList>
            <person name="Zhou Z."/>
            <person name="Liu Y."/>
            <person name="Xu W."/>
            <person name="Pan J."/>
            <person name="Luo Z.H."/>
            <person name="Li M."/>
        </authorList>
    </citation>
    <scope>NUCLEOTIDE SEQUENCE [LARGE SCALE GENOMIC DNA]</scope>
    <source>
        <strain evidence="12">HyVt-577</strain>
    </source>
</reference>
<evidence type="ECO:0000256" key="2">
    <source>
        <dbReference type="ARBA" id="ARBA00008873"/>
    </source>
</evidence>
<dbReference type="SUPFAM" id="SSF161111">
    <property type="entry name" value="Cation efflux protein transmembrane domain-like"/>
    <property type="match status" value="1"/>
</dbReference>
<feature type="domain" description="Cation efflux protein transmembrane" evidence="10">
    <location>
        <begin position="23"/>
        <end position="209"/>
    </location>
</feature>
<dbReference type="PANTHER" id="PTHR11562:SF17">
    <property type="entry name" value="RE54080P-RELATED"/>
    <property type="match status" value="1"/>
</dbReference>
<keyword evidence="5" id="KW-0864">Zinc transport</keyword>
<feature type="domain" description="Cation efflux protein cytoplasmic" evidence="11">
    <location>
        <begin position="216"/>
        <end position="290"/>
    </location>
</feature>
<evidence type="ECO:0000256" key="8">
    <source>
        <dbReference type="ARBA" id="ARBA00023136"/>
    </source>
</evidence>
<sequence>MDSEHSHNHGHAPPKDFGKAFAIGISLNVVYILVEAGYGLMINSLALIADAGHNLSDVLGLLLAWGASYLVRKARTEKYTYGFKKSSVLAAFLNALILLVAIGAIIWEAFGRLTNPQPIPGGTVMLVAGIGVVINTATALLFFSGRKEDLNIKGAFLHMAADAAISFGVVLVGLVLMVTDLYWLDPLVSIVIALIIFWGTWGLLKDSVNMALDAVPDNIDKQGIEDYLKSLDEVLSFHDLHIWAMSTTETALTVHIVTGSDIDQDRFIRQGCDVLSDRFSIQHTTIQIEHAGEEECRQNQI</sequence>
<dbReference type="InterPro" id="IPR036837">
    <property type="entry name" value="Cation_efflux_CTD_sf"/>
</dbReference>
<evidence type="ECO:0000313" key="12">
    <source>
        <dbReference type="EMBL" id="HGY56268.1"/>
    </source>
</evidence>
<evidence type="ECO:0000256" key="7">
    <source>
        <dbReference type="ARBA" id="ARBA00023065"/>
    </source>
</evidence>
<organism evidence="12">
    <name type="scientific">Caldithrix abyssi</name>
    <dbReference type="NCBI Taxonomy" id="187145"/>
    <lineage>
        <taxon>Bacteria</taxon>
        <taxon>Pseudomonadati</taxon>
        <taxon>Calditrichota</taxon>
        <taxon>Calditrichia</taxon>
        <taxon>Calditrichales</taxon>
        <taxon>Calditrichaceae</taxon>
        <taxon>Caldithrix</taxon>
    </lineage>
</organism>
<keyword evidence="5" id="KW-0862">Zinc</keyword>
<keyword evidence="8 9" id="KW-0472">Membrane</keyword>
<comment type="caution">
    <text evidence="12">The sequence shown here is derived from an EMBL/GenBank/DDBJ whole genome shotgun (WGS) entry which is preliminary data.</text>
</comment>
<dbReference type="InterPro" id="IPR050681">
    <property type="entry name" value="CDF/SLC30A"/>
</dbReference>
<dbReference type="InterPro" id="IPR027470">
    <property type="entry name" value="Cation_efflux_CTD"/>
</dbReference>
<feature type="transmembrane region" description="Helical" evidence="9">
    <location>
        <begin position="155"/>
        <end position="177"/>
    </location>
</feature>
<feature type="transmembrane region" description="Helical" evidence="9">
    <location>
        <begin position="183"/>
        <end position="204"/>
    </location>
</feature>
<gene>
    <name evidence="12" type="ORF">ENK44_11225</name>
</gene>
<keyword evidence="3" id="KW-0813">Transport</keyword>
<dbReference type="Gene3D" id="1.20.1510.10">
    <property type="entry name" value="Cation efflux protein transmembrane domain"/>
    <property type="match status" value="1"/>
</dbReference>
<dbReference type="InterPro" id="IPR058533">
    <property type="entry name" value="Cation_efflux_TM"/>
</dbReference>
<dbReference type="Pfam" id="PF01545">
    <property type="entry name" value="Cation_efflux"/>
    <property type="match status" value="1"/>
</dbReference>
<dbReference type="Proteomes" id="UP000885779">
    <property type="component" value="Unassembled WGS sequence"/>
</dbReference>
<proteinExistence type="inferred from homology"/>
<accession>A0A7V4WVV8</accession>
<dbReference type="PANTHER" id="PTHR11562">
    <property type="entry name" value="CATION EFFLUX PROTEIN/ ZINC TRANSPORTER"/>
    <property type="match status" value="1"/>
</dbReference>
<evidence type="ECO:0000256" key="6">
    <source>
        <dbReference type="ARBA" id="ARBA00022989"/>
    </source>
</evidence>
<keyword evidence="7" id="KW-0406">Ion transport</keyword>
<evidence type="ECO:0000259" key="10">
    <source>
        <dbReference type="Pfam" id="PF01545"/>
    </source>
</evidence>
<evidence type="ECO:0000256" key="4">
    <source>
        <dbReference type="ARBA" id="ARBA00022692"/>
    </source>
</evidence>
<evidence type="ECO:0000256" key="1">
    <source>
        <dbReference type="ARBA" id="ARBA00004141"/>
    </source>
</evidence>
<keyword evidence="6 9" id="KW-1133">Transmembrane helix</keyword>
<keyword evidence="4 9" id="KW-0812">Transmembrane</keyword>
<dbReference type="NCBIfam" id="TIGR01297">
    <property type="entry name" value="CDF"/>
    <property type="match status" value="1"/>
</dbReference>
<dbReference type="InterPro" id="IPR027469">
    <property type="entry name" value="Cation_efflux_TMD_sf"/>
</dbReference>
<evidence type="ECO:0000256" key="5">
    <source>
        <dbReference type="ARBA" id="ARBA00022906"/>
    </source>
</evidence>
<dbReference type="InterPro" id="IPR002524">
    <property type="entry name" value="Cation_efflux"/>
</dbReference>